<proteinExistence type="inferred from homology"/>
<dbReference type="PANTHER" id="PTHR35936:SF17">
    <property type="entry name" value="ARGININE-BINDING EXTRACELLULAR PROTEIN ARTP"/>
    <property type="match status" value="1"/>
</dbReference>
<protein>
    <submittedName>
        <fullName evidence="10">Amino acid ABC transporter substrate-binding protein (PAAT family)</fullName>
    </submittedName>
</protein>
<dbReference type="EMBL" id="SNYW01000001">
    <property type="protein sequence ID" value="TDQ86492.1"/>
    <property type="molecule type" value="Genomic_DNA"/>
</dbReference>
<evidence type="ECO:0000259" key="9">
    <source>
        <dbReference type="SMART" id="SM00079"/>
    </source>
</evidence>
<dbReference type="RefSeq" id="WP_133611597.1">
    <property type="nucleotide sequence ID" value="NZ_SNYW01000001.1"/>
</dbReference>
<dbReference type="GO" id="GO:0030288">
    <property type="term" value="C:outer membrane-bounded periplasmic space"/>
    <property type="evidence" value="ECO:0007669"/>
    <property type="project" value="InterPro"/>
</dbReference>
<keyword evidence="3" id="KW-0813">Transport</keyword>
<sequence length="258" mass="27921">MKKSFAWLVAGAIMVMGATGAAAEMKKVKIGTEGAYPPFNSIDANGELVGFDVDIAKALCKAANFDCEFVVQDWDGIIDGLNAKKYDAIIASMSITDERKQVVDFTKKYYNTPAKFIAKKGAGLDVGYDTLGGKAVGVQRATIHENFLRDNFKDIDIRVYATQDEANADLVSGRVDLVMADSVALLEGFLATPEGADFEFVGPDYNEPKWHGEGAGIAVRKGEPELLDGLNKAIETILADGTYKAINDKYFAFDVYGN</sequence>
<comment type="similarity">
    <text evidence="2 6">Belongs to the bacterial solute-binding protein 3 family.</text>
</comment>
<evidence type="ECO:0000256" key="6">
    <source>
        <dbReference type="RuleBase" id="RU003744"/>
    </source>
</evidence>
<gene>
    <name evidence="10" type="ORF">A8950_0184</name>
</gene>
<feature type="chain" id="PRO_5020262283" evidence="7">
    <location>
        <begin position="22"/>
        <end position="258"/>
    </location>
</feature>
<evidence type="ECO:0000259" key="8">
    <source>
        <dbReference type="SMART" id="SM00062"/>
    </source>
</evidence>
<dbReference type="CDD" id="cd13703">
    <property type="entry name" value="PBP2_HisJ_LAO"/>
    <property type="match status" value="1"/>
</dbReference>
<feature type="signal peptide" evidence="7">
    <location>
        <begin position="1"/>
        <end position="21"/>
    </location>
</feature>
<keyword evidence="11" id="KW-1185">Reference proteome</keyword>
<comment type="subcellular location">
    <subcellularLocation>
        <location evidence="1">Periplasm</location>
    </subcellularLocation>
</comment>
<dbReference type="GO" id="GO:0015276">
    <property type="term" value="F:ligand-gated monoatomic ion channel activity"/>
    <property type="evidence" value="ECO:0007669"/>
    <property type="project" value="InterPro"/>
</dbReference>
<dbReference type="InterPro" id="IPR005768">
    <property type="entry name" value="Lys_Arg_Orn-bd"/>
</dbReference>
<name>A0A4R6X307_9PROT</name>
<evidence type="ECO:0000256" key="4">
    <source>
        <dbReference type="ARBA" id="ARBA00022729"/>
    </source>
</evidence>
<dbReference type="SUPFAM" id="SSF53850">
    <property type="entry name" value="Periplasmic binding protein-like II"/>
    <property type="match status" value="1"/>
</dbReference>
<accession>A0A4R6X307</accession>
<dbReference type="GO" id="GO:0016020">
    <property type="term" value="C:membrane"/>
    <property type="evidence" value="ECO:0007669"/>
    <property type="project" value="InterPro"/>
</dbReference>
<evidence type="ECO:0000256" key="1">
    <source>
        <dbReference type="ARBA" id="ARBA00004418"/>
    </source>
</evidence>
<dbReference type="SMART" id="SM00079">
    <property type="entry name" value="PBPe"/>
    <property type="match status" value="1"/>
</dbReference>
<dbReference type="OrthoDB" id="9807134at2"/>
<dbReference type="InterPro" id="IPR018313">
    <property type="entry name" value="SBP_3_CS"/>
</dbReference>
<dbReference type="PANTHER" id="PTHR35936">
    <property type="entry name" value="MEMBRANE-BOUND LYTIC MUREIN TRANSGLYCOSYLASE F"/>
    <property type="match status" value="1"/>
</dbReference>
<evidence type="ECO:0000256" key="3">
    <source>
        <dbReference type="ARBA" id="ARBA00022448"/>
    </source>
</evidence>
<dbReference type="Gene3D" id="3.40.190.10">
    <property type="entry name" value="Periplasmic binding protein-like II"/>
    <property type="match status" value="2"/>
</dbReference>
<dbReference type="Pfam" id="PF00497">
    <property type="entry name" value="SBP_bac_3"/>
    <property type="match status" value="1"/>
</dbReference>
<evidence type="ECO:0000313" key="11">
    <source>
        <dbReference type="Proteomes" id="UP000295783"/>
    </source>
</evidence>
<dbReference type="PROSITE" id="PS01039">
    <property type="entry name" value="SBP_BACTERIAL_3"/>
    <property type="match status" value="1"/>
</dbReference>
<dbReference type="InterPro" id="IPR001638">
    <property type="entry name" value="Solute-binding_3/MltF_N"/>
</dbReference>
<dbReference type="AlphaFoldDB" id="A0A4R6X307"/>
<feature type="domain" description="Ionotropic glutamate receptor C-terminal" evidence="9">
    <location>
        <begin position="27"/>
        <end position="253"/>
    </location>
</feature>
<keyword evidence="4 7" id="KW-0732">Signal</keyword>
<dbReference type="Proteomes" id="UP000295783">
    <property type="component" value="Unassembled WGS sequence"/>
</dbReference>
<keyword evidence="5" id="KW-0574">Periplasm</keyword>
<evidence type="ECO:0000313" key="10">
    <source>
        <dbReference type="EMBL" id="TDQ86492.1"/>
    </source>
</evidence>
<evidence type="ECO:0000256" key="2">
    <source>
        <dbReference type="ARBA" id="ARBA00010333"/>
    </source>
</evidence>
<dbReference type="SMART" id="SM00062">
    <property type="entry name" value="PBPb"/>
    <property type="match status" value="1"/>
</dbReference>
<dbReference type="InterPro" id="IPR001320">
    <property type="entry name" value="Iontro_rcpt_C"/>
</dbReference>
<dbReference type="NCBIfam" id="TIGR01096">
    <property type="entry name" value="3A0103s03R"/>
    <property type="match status" value="1"/>
</dbReference>
<evidence type="ECO:0000256" key="5">
    <source>
        <dbReference type="ARBA" id="ARBA00022764"/>
    </source>
</evidence>
<reference evidence="10 11" key="1">
    <citation type="submission" date="2019-03" db="EMBL/GenBank/DDBJ databases">
        <title>Genomic Encyclopedia of Type Strains, Phase III (KMG-III): the genomes of soil and plant-associated and newly described type strains.</title>
        <authorList>
            <person name="Whitman W."/>
        </authorList>
    </citation>
    <scope>NUCLEOTIDE SEQUENCE [LARGE SCALE GENOMIC DNA]</scope>
    <source>
        <strain evidence="10 11">CGMCC 1.7660</strain>
    </source>
</reference>
<feature type="domain" description="Solute-binding protein family 3/N-terminal" evidence="8">
    <location>
        <begin position="27"/>
        <end position="254"/>
    </location>
</feature>
<evidence type="ECO:0000256" key="7">
    <source>
        <dbReference type="SAM" id="SignalP"/>
    </source>
</evidence>
<organism evidence="10 11">
    <name type="scientific">Dongia mobilis</name>
    <dbReference type="NCBI Taxonomy" id="578943"/>
    <lineage>
        <taxon>Bacteria</taxon>
        <taxon>Pseudomonadati</taxon>
        <taxon>Pseudomonadota</taxon>
        <taxon>Alphaproteobacteria</taxon>
        <taxon>Rhodospirillales</taxon>
        <taxon>Dongiaceae</taxon>
        <taxon>Dongia</taxon>
    </lineage>
</organism>
<comment type="caution">
    <text evidence="10">The sequence shown here is derived from an EMBL/GenBank/DDBJ whole genome shotgun (WGS) entry which is preliminary data.</text>
</comment>